<reference evidence="2" key="1">
    <citation type="journal article" date="2015" name="Front. Microbiol.">
        <title>Combining genomic sequencing methods to explore viral diversity and reveal potential virus-host interactions.</title>
        <authorList>
            <person name="Chow C.E."/>
            <person name="Winget D.M."/>
            <person name="White R.A.III."/>
            <person name="Hallam S.J."/>
            <person name="Suttle C.A."/>
        </authorList>
    </citation>
    <scope>NUCLEOTIDE SEQUENCE</scope>
    <source>
        <strain evidence="2">H4084948</strain>
    </source>
</reference>
<protein>
    <submittedName>
        <fullName evidence="2">Uncharacterized protein</fullName>
    </submittedName>
</protein>
<keyword evidence="1" id="KW-0472">Membrane</keyword>
<accession>A0A0F7L6K3</accession>
<name>A0A0F7L6K3_9VIRU</name>
<evidence type="ECO:0000313" key="2">
    <source>
        <dbReference type="EMBL" id="AKH47510.1"/>
    </source>
</evidence>
<feature type="transmembrane region" description="Helical" evidence="1">
    <location>
        <begin position="6"/>
        <end position="28"/>
    </location>
</feature>
<reference evidence="2" key="2">
    <citation type="submission" date="2015-03" db="EMBL/GenBank/DDBJ databases">
        <authorList>
            <person name="Chow C.-E.T."/>
            <person name="Winget D.M."/>
            <person name="White R.A.III."/>
            <person name="Hallam S.J."/>
            <person name="Suttle C.A."/>
        </authorList>
    </citation>
    <scope>NUCLEOTIDE SEQUENCE</scope>
    <source>
        <strain evidence="2">H4084948</strain>
    </source>
</reference>
<keyword evidence="1" id="KW-0812">Transmembrane</keyword>
<evidence type="ECO:0000256" key="1">
    <source>
        <dbReference type="SAM" id="Phobius"/>
    </source>
</evidence>
<dbReference type="EMBL" id="KR029595">
    <property type="protein sequence ID" value="AKH47510.1"/>
    <property type="molecule type" value="Genomic_DNA"/>
</dbReference>
<sequence>MKPEQLKYYLQIFIIIAVVMLMFFIIWAKATREQPKRLIKIESYNNNLN</sequence>
<organism evidence="2">
    <name type="scientific">uncultured marine virus</name>
    <dbReference type="NCBI Taxonomy" id="186617"/>
    <lineage>
        <taxon>Viruses</taxon>
        <taxon>environmental samples</taxon>
    </lineage>
</organism>
<proteinExistence type="predicted"/>
<keyword evidence="1" id="KW-1133">Transmembrane helix</keyword>